<evidence type="ECO:0000259" key="1">
    <source>
        <dbReference type="Pfam" id="PF20259"/>
    </source>
</evidence>
<comment type="caution">
    <text evidence="2">The sequence shown here is derived from an EMBL/GenBank/DDBJ whole genome shotgun (WGS) entry which is preliminary data.</text>
</comment>
<dbReference type="AlphaFoldDB" id="A0A177ARH2"/>
<gene>
    <name evidence="2" type="ORF">A3Q56_07672</name>
</gene>
<dbReference type="SUPFAM" id="SSF52402">
    <property type="entry name" value="Adenine nucleotide alpha hydrolases-like"/>
    <property type="match status" value="1"/>
</dbReference>
<dbReference type="PANTHER" id="PTHR11933:SF5">
    <property type="entry name" value="MITOCHONDRIAL TRNA-SPECIFIC 2-THIOURIDYLASE 1"/>
    <property type="match status" value="1"/>
</dbReference>
<dbReference type="InterPro" id="IPR046884">
    <property type="entry name" value="MnmA-like_central"/>
</dbReference>
<dbReference type="Pfam" id="PF03054">
    <property type="entry name" value="tRNA_Me_trans"/>
    <property type="match status" value="1"/>
</dbReference>
<dbReference type="InterPro" id="IPR023382">
    <property type="entry name" value="MnmA-like_central_sf"/>
</dbReference>
<dbReference type="GO" id="GO:0005739">
    <property type="term" value="C:mitochondrion"/>
    <property type="evidence" value="ECO:0007669"/>
    <property type="project" value="TreeGrafter"/>
</dbReference>
<dbReference type="InterPro" id="IPR014729">
    <property type="entry name" value="Rossmann-like_a/b/a_fold"/>
</dbReference>
<dbReference type="Gene3D" id="3.40.50.620">
    <property type="entry name" value="HUPs"/>
    <property type="match status" value="1"/>
</dbReference>
<keyword evidence="3" id="KW-1185">Reference proteome</keyword>
<feature type="domain" description="tRNA-specific 2-thiouridylase MnmA-like central" evidence="1">
    <location>
        <begin position="188"/>
        <end position="242"/>
    </location>
</feature>
<evidence type="ECO:0000313" key="2">
    <source>
        <dbReference type="EMBL" id="OAF64617.1"/>
    </source>
</evidence>
<proteinExistence type="predicted"/>
<dbReference type="EMBL" id="LWCA01001718">
    <property type="protein sequence ID" value="OAF64617.1"/>
    <property type="molecule type" value="Genomic_DNA"/>
</dbReference>
<reference evidence="2 3" key="1">
    <citation type="submission" date="2016-04" db="EMBL/GenBank/DDBJ databases">
        <title>The genome of Intoshia linei affirms orthonectids as highly simplified spiralians.</title>
        <authorList>
            <person name="Mikhailov K.V."/>
            <person name="Slusarev G.S."/>
            <person name="Nikitin M.A."/>
            <person name="Logacheva M.D."/>
            <person name="Penin A."/>
            <person name="Aleoshin V."/>
            <person name="Panchin Y.V."/>
        </authorList>
    </citation>
    <scope>NUCLEOTIDE SEQUENCE [LARGE SCALE GENOMIC DNA]</scope>
    <source>
        <strain evidence="2">Intl2013</strain>
        <tissue evidence="2">Whole animal</tissue>
    </source>
</reference>
<dbReference type="Proteomes" id="UP000078046">
    <property type="component" value="Unassembled WGS sequence"/>
</dbReference>
<feature type="non-terminal residue" evidence="2">
    <location>
        <position position="248"/>
    </location>
</feature>
<dbReference type="GO" id="GO:0002143">
    <property type="term" value="P:tRNA wobble position uridine thiolation"/>
    <property type="evidence" value="ECO:0007669"/>
    <property type="project" value="TreeGrafter"/>
</dbReference>
<name>A0A177ARH2_9BILA</name>
<dbReference type="Pfam" id="PF20259">
    <property type="entry name" value="tRNA_Me_trans_M"/>
    <property type="match status" value="1"/>
</dbReference>
<sequence length="248" mass="28707">MTNWDANEEIGTRCHGKTDYQYAKKISNVLNIKLHHVNFVKKYWNTVFSWYFRELVEGYKNGLTPNPDILCNRYIKFGSLFNHAIEKMGVDFIATGHYAGNSCIKPNTNYRMQNERVADLLLPRDVVKDQTLFLSQIDQKSLKKTIFPLAFISKNNVKSMACDIGLEEIAKKPESMGVCFIGERNFSKFLLQYLDSKPGKFVDVDTGKILGCHDGTNFFTVGQRSHLKFNRSTYYIVQRIDKNCNDYY</sequence>
<dbReference type="GO" id="GO:0016783">
    <property type="term" value="F:sulfurtransferase activity"/>
    <property type="evidence" value="ECO:0007669"/>
    <property type="project" value="InterPro"/>
</dbReference>
<protein>
    <recommendedName>
        <fullName evidence="1">tRNA-specific 2-thiouridylase MnmA-like central domain-containing protein</fullName>
    </recommendedName>
</protein>
<dbReference type="Gene3D" id="2.30.30.280">
    <property type="entry name" value="Adenine nucleotide alpha hydrolases-like domains"/>
    <property type="match status" value="1"/>
</dbReference>
<organism evidence="2 3">
    <name type="scientific">Intoshia linei</name>
    <dbReference type="NCBI Taxonomy" id="1819745"/>
    <lineage>
        <taxon>Eukaryota</taxon>
        <taxon>Metazoa</taxon>
        <taxon>Spiralia</taxon>
        <taxon>Lophotrochozoa</taxon>
        <taxon>Mesozoa</taxon>
        <taxon>Orthonectida</taxon>
        <taxon>Rhopaluridae</taxon>
        <taxon>Intoshia</taxon>
    </lineage>
</organism>
<accession>A0A177ARH2</accession>
<dbReference type="OrthoDB" id="3685at2759"/>
<dbReference type="PANTHER" id="PTHR11933">
    <property type="entry name" value="TRNA 5-METHYLAMINOMETHYL-2-THIOURIDYLATE -METHYLTRANSFERASE"/>
    <property type="match status" value="1"/>
</dbReference>
<evidence type="ECO:0000313" key="3">
    <source>
        <dbReference type="Proteomes" id="UP000078046"/>
    </source>
</evidence>